<comment type="caution">
    <text evidence="2">The sequence shown here is derived from an EMBL/GenBank/DDBJ whole genome shotgun (WGS) entry which is preliminary data.</text>
</comment>
<evidence type="ECO:0000259" key="1">
    <source>
        <dbReference type="Pfam" id="PF12680"/>
    </source>
</evidence>
<reference evidence="2 3" key="1">
    <citation type="submission" date="2019-03" db="EMBL/GenBank/DDBJ databases">
        <title>Genomic Encyclopedia of Type Strains, Phase IV (KMG-IV): sequencing the most valuable type-strain genomes for metagenomic binning, comparative biology and taxonomic classification.</title>
        <authorList>
            <person name="Goeker M."/>
        </authorList>
    </citation>
    <scope>NUCLEOTIDE SEQUENCE [LARGE SCALE GENOMIC DNA]</scope>
    <source>
        <strain evidence="2 3">DSM 45361</strain>
    </source>
</reference>
<feature type="domain" description="SnoaL-like" evidence="1">
    <location>
        <begin position="8"/>
        <end position="109"/>
    </location>
</feature>
<organism evidence="2 3">
    <name type="scientific">Labedaea rhizosphaerae</name>
    <dbReference type="NCBI Taxonomy" id="598644"/>
    <lineage>
        <taxon>Bacteria</taxon>
        <taxon>Bacillati</taxon>
        <taxon>Actinomycetota</taxon>
        <taxon>Actinomycetes</taxon>
        <taxon>Pseudonocardiales</taxon>
        <taxon>Pseudonocardiaceae</taxon>
        <taxon>Labedaea</taxon>
    </lineage>
</organism>
<gene>
    <name evidence="2" type="ORF">EV186_110161</name>
</gene>
<dbReference type="Pfam" id="PF12680">
    <property type="entry name" value="SnoaL_2"/>
    <property type="match status" value="1"/>
</dbReference>
<dbReference type="Gene3D" id="3.10.450.50">
    <property type="match status" value="1"/>
</dbReference>
<accession>A0A4R6RUN0</accession>
<evidence type="ECO:0000313" key="2">
    <source>
        <dbReference type="EMBL" id="TDP90620.1"/>
    </source>
</evidence>
<dbReference type="Proteomes" id="UP000295444">
    <property type="component" value="Unassembled WGS sequence"/>
</dbReference>
<dbReference type="GO" id="GO:0016853">
    <property type="term" value="F:isomerase activity"/>
    <property type="evidence" value="ECO:0007669"/>
    <property type="project" value="UniProtKB-KW"/>
</dbReference>
<dbReference type="InterPro" id="IPR037401">
    <property type="entry name" value="SnoaL-like"/>
</dbReference>
<dbReference type="RefSeq" id="WP_208115978.1">
    <property type="nucleotide sequence ID" value="NZ_SNXZ01000010.1"/>
</dbReference>
<keyword evidence="2" id="KW-0413">Isomerase</keyword>
<keyword evidence="3" id="KW-1185">Reference proteome</keyword>
<dbReference type="AlphaFoldDB" id="A0A4R6RUN0"/>
<dbReference type="InterPro" id="IPR032710">
    <property type="entry name" value="NTF2-like_dom_sf"/>
</dbReference>
<evidence type="ECO:0000313" key="3">
    <source>
        <dbReference type="Proteomes" id="UP000295444"/>
    </source>
</evidence>
<dbReference type="EMBL" id="SNXZ01000010">
    <property type="protein sequence ID" value="TDP90620.1"/>
    <property type="molecule type" value="Genomic_DNA"/>
</dbReference>
<protein>
    <submittedName>
        <fullName evidence="2">Ketosteroid isomerase-like protein</fullName>
    </submittedName>
</protein>
<name>A0A4R6RUN0_LABRH</name>
<sequence length="138" mass="15131">MADMPGFVERLVTATNAHDLEALVDCFAEDYVNETPAHPPRGFRGREQVRRNWSAIFAAVPDITVRVLACAVGDEAVWTEWEMSGTRRDGGPHLMRGVIVFVVRDGRAVTARFYLEPVETSSGDVDDAVRGATSARPA</sequence>
<proteinExistence type="predicted"/>
<dbReference type="SUPFAM" id="SSF54427">
    <property type="entry name" value="NTF2-like"/>
    <property type="match status" value="1"/>
</dbReference>